<feature type="compositionally biased region" description="Basic and acidic residues" evidence="1">
    <location>
        <begin position="23"/>
        <end position="34"/>
    </location>
</feature>
<dbReference type="AlphaFoldDB" id="A0AAV7V0Q0"/>
<reference evidence="2" key="1">
    <citation type="journal article" date="2022" name="bioRxiv">
        <title>Sequencing and chromosome-scale assembly of the giantPleurodeles waltlgenome.</title>
        <authorList>
            <person name="Brown T."/>
            <person name="Elewa A."/>
            <person name="Iarovenko S."/>
            <person name="Subramanian E."/>
            <person name="Araus A.J."/>
            <person name="Petzold A."/>
            <person name="Susuki M."/>
            <person name="Suzuki K.-i.T."/>
            <person name="Hayashi T."/>
            <person name="Toyoda A."/>
            <person name="Oliveira C."/>
            <person name="Osipova E."/>
            <person name="Leigh N.D."/>
            <person name="Simon A."/>
            <person name="Yun M.H."/>
        </authorList>
    </citation>
    <scope>NUCLEOTIDE SEQUENCE</scope>
    <source>
        <strain evidence="2">20211129_DDA</strain>
        <tissue evidence="2">Liver</tissue>
    </source>
</reference>
<dbReference type="EMBL" id="JANPWB010000004">
    <property type="protein sequence ID" value="KAJ1194743.1"/>
    <property type="molecule type" value="Genomic_DNA"/>
</dbReference>
<name>A0AAV7V0Q0_PLEWA</name>
<gene>
    <name evidence="2" type="ORF">NDU88_004029</name>
</gene>
<comment type="caution">
    <text evidence="2">The sequence shown here is derived from an EMBL/GenBank/DDBJ whole genome shotgun (WGS) entry which is preliminary data.</text>
</comment>
<feature type="compositionally biased region" description="Polar residues" evidence="1">
    <location>
        <begin position="75"/>
        <end position="84"/>
    </location>
</feature>
<evidence type="ECO:0000313" key="3">
    <source>
        <dbReference type="Proteomes" id="UP001066276"/>
    </source>
</evidence>
<dbReference type="Proteomes" id="UP001066276">
    <property type="component" value="Chromosome 2_2"/>
</dbReference>
<proteinExistence type="predicted"/>
<feature type="compositionally biased region" description="Basic and acidic residues" evidence="1">
    <location>
        <begin position="1"/>
        <end position="10"/>
    </location>
</feature>
<evidence type="ECO:0000313" key="2">
    <source>
        <dbReference type="EMBL" id="KAJ1194743.1"/>
    </source>
</evidence>
<organism evidence="2 3">
    <name type="scientific">Pleurodeles waltl</name>
    <name type="common">Iberian ribbed newt</name>
    <dbReference type="NCBI Taxonomy" id="8319"/>
    <lineage>
        <taxon>Eukaryota</taxon>
        <taxon>Metazoa</taxon>
        <taxon>Chordata</taxon>
        <taxon>Craniata</taxon>
        <taxon>Vertebrata</taxon>
        <taxon>Euteleostomi</taxon>
        <taxon>Amphibia</taxon>
        <taxon>Batrachia</taxon>
        <taxon>Caudata</taxon>
        <taxon>Salamandroidea</taxon>
        <taxon>Salamandridae</taxon>
        <taxon>Pleurodelinae</taxon>
        <taxon>Pleurodeles</taxon>
    </lineage>
</organism>
<protein>
    <submittedName>
        <fullName evidence="2">Uncharacterized protein</fullName>
    </submittedName>
</protein>
<feature type="region of interest" description="Disordered" evidence="1">
    <location>
        <begin position="1"/>
        <end position="87"/>
    </location>
</feature>
<keyword evidence="3" id="KW-1185">Reference proteome</keyword>
<accession>A0AAV7V0Q0</accession>
<sequence>MRMQEQEADSKQGGSDQQTWGRLWDRLLSADRRPTAQWTGSASGRSDVKSLPGAEALRTQGLAPQRKHWPGEGTTPPQSDSWTGSHLKAAQWPPHLLTPTPPARVLHPAAVVHGPDLTPARHSAFSRRSLLLCVCVPLC</sequence>
<evidence type="ECO:0000256" key="1">
    <source>
        <dbReference type="SAM" id="MobiDB-lite"/>
    </source>
</evidence>